<evidence type="ECO:0000259" key="2">
    <source>
        <dbReference type="Pfam" id="PF02900"/>
    </source>
</evidence>
<organism evidence="3 4">
    <name type="scientific">Candidatus Uhrbacteria bacterium CG_4_9_14_3_um_filter_50_9</name>
    <dbReference type="NCBI Taxonomy" id="1975035"/>
    <lineage>
        <taxon>Bacteria</taxon>
        <taxon>Candidatus Uhriibacteriota</taxon>
    </lineage>
</organism>
<dbReference type="GO" id="GO:0016702">
    <property type="term" value="F:oxidoreductase activity, acting on single donors with incorporation of molecular oxygen, incorporation of two atoms of oxygen"/>
    <property type="evidence" value="ECO:0007669"/>
    <property type="project" value="UniProtKB-ARBA"/>
</dbReference>
<dbReference type="PANTHER" id="PTHR30096">
    <property type="entry name" value="4,5-DOPA DIOXYGENASE EXTRADIOL-LIKE PROTEIN"/>
    <property type="match status" value="1"/>
</dbReference>
<dbReference type="NCBIfam" id="TIGR04336">
    <property type="entry name" value="AmmeMemoSam_B"/>
    <property type="match status" value="1"/>
</dbReference>
<dbReference type="AlphaFoldDB" id="A0A2M7XDS7"/>
<proteinExistence type="predicted"/>
<evidence type="ECO:0000313" key="3">
    <source>
        <dbReference type="EMBL" id="PJA46040.1"/>
    </source>
</evidence>
<dbReference type="EMBL" id="PFWU01000012">
    <property type="protein sequence ID" value="PJA46040.1"/>
    <property type="molecule type" value="Genomic_DNA"/>
</dbReference>
<reference evidence="4" key="1">
    <citation type="submission" date="2017-09" db="EMBL/GenBank/DDBJ databases">
        <title>Depth-based differentiation of microbial function through sediment-hosted aquifers and enrichment of novel symbionts in the deep terrestrial subsurface.</title>
        <authorList>
            <person name="Probst A.J."/>
            <person name="Ladd B."/>
            <person name="Jarett J.K."/>
            <person name="Geller-Mcgrath D.E."/>
            <person name="Sieber C.M.K."/>
            <person name="Emerson J.B."/>
            <person name="Anantharaman K."/>
            <person name="Thomas B.C."/>
            <person name="Malmstrom R."/>
            <person name="Stieglmeier M."/>
            <person name="Klingl A."/>
            <person name="Woyke T."/>
            <person name="Ryan C.M."/>
            <person name="Banfield J.F."/>
        </authorList>
    </citation>
    <scope>NUCLEOTIDE SEQUENCE [LARGE SCALE GENOMIC DNA]</scope>
</reference>
<dbReference type="Pfam" id="PF02900">
    <property type="entry name" value="LigB"/>
    <property type="match status" value="1"/>
</dbReference>
<dbReference type="PANTHER" id="PTHR30096:SF0">
    <property type="entry name" value="4,5-DOPA DIOXYGENASE EXTRADIOL-LIKE PROTEIN"/>
    <property type="match status" value="1"/>
</dbReference>
<keyword evidence="1" id="KW-0560">Oxidoreductase</keyword>
<accession>A0A2M7XDS7</accession>
<dbReference type="Gene3D" id="3.40.830.10">
    <property type="entry name" value="LigB-like"/>
    <property type="match status" value="1"/>
</dbReference>
<sequence>MIVFAAIVPHSPLLLEPIGKENQKHLKKTLEALQKLKEDLYLSRPDTILVISSHATRHASHFSINLHDEYQTDFRDFGDMSTSHEFYPDLELITAIRREGYDSNHPITLDSNVNLDYGAGVPLELLHSIGLTKKIVPVSYSGLSPKEHLAFGKMLQEVTQNSSERIAVIASGDLSHCLTSDAPGGFHKHAREFDETIQRAVAELSSSTLLSMKMLLIEETKSCVYEQLLILFGLIERKRLRPEILSYEAPFGVGYLVAQFHL</sequence>
<evidence type="ECO:0000256" key="1">
    <source>
        <dbReference type="ARBA" id="ARBA00023002"/>
    </source>
</evidence>
<dbReference type="GO" id="GO:0008198">
    <property type="term" value="F:ferrous iron binding"/>
    <property type="evidence" value="ECO:0007669"/>
    <property type="project" value="InterPro"/>
</dbReference>
<dbReference type="SUPFAM" id="SSF53213">
    <property type="entry name" value="LigB-like"/>
    <property type="match status" value="1"/>
</dbReference>
<name>A0A2M7XDS7_9BACT</name>
<dbReference type="Proteomes" id="UP000229385">
    <property type="component" value="Unassembled WGS sequence"/>
</dbReference>
<evidence type="ECO:0000313" key="4">
    <source>
        <dbReference type="Proteomes" id="UP000229385"/>
    </source>
</evidence>
<feature type="domain" description="Extradiol ring-cleavage dioxygenase class III enzyme subunit B" evidence="2">
    <location>
        <begin position="5"/>
        <end position="257"/>
    </location>
</feature>
<comment type="caution">
    <text evidence="3">The sequence shown here is derived from an EMBL/GenBank/DDBJ whole genome shotgun (WGS) entry which is preliminary data.</text>
</comment>
<dbReference type="CDD" id="cd07951">
    <property type="entry name" value="ED_3B_N_AMMECR1"/>
    <property type="match status" value="1"/>
</dbReference>
<dbReference type="InterPro" id="IPR004183">
    <property type="entry name" value="Xdiol_dOase_suB"/>
</dbReference>
<gene>
    <name evidence="3" type="primary">amrB</name>
    <name evidence="3" type="ORF">CO174_01055</name>
</gene>
<protein>
    <submittedName>
        <fullName evidence="3">AmmeMemoRadiSam system protein B</fullName>
    </submittedName>
</protein>